<evidence type="ECO:0000256" key="2">
    <source>
        <dbReference type="ARBA" id="ARBA00023002"/>
    </source>
</evidence>
<name>A0A5C5UVV3_9BACT</name>
<dbReference type="CDD" id="cd03034">
    <property type="entry name" value="ArsC_ArsC"/>
    <property type="match status" value="1"/>
</dbReference>
<feature type="domain" description="HTH cro/C1-type" evidence="4">
    <location>
        <begin position="46"/>
        <end position="65"/>
    </location>
</feature>
<dbReference type="EC" id="1.20.4.1" evidence="5"/>
<evidence type="ECO:0000313" key="5">
    <source>
        <dbReference type="EMBL" id="TWT30481.1"/>
    </source>
</evidence>
<dbReference type="Gene3D" id="3.40.30.10">
    <property type="entry name" value="Glutaredoxin"/>
    <property type="match status" value="1"/>
</dbReference>
<evidence type="ECO:0000259" key="4">
    <source>
        <dbReference type="PROSITE" id="PS50943"/>
    </source>
</evidence>
<comment type="similarity">
    <text evidence="1 3">Belongs to the ArsC family.</text>
</comment>
<reference evidence="5 6" key="1">
    <citation type="submission" date="2019-02" db="EMBL/GenBank/DDBJ databases">
        <title>Deep-cultivation of Planctomycetes and their phenomic and genomic characterization uncovers novel biology.</title>
        <authorList>
            <person name="Wiegand S."/>
            <person name="Jogler M."/>
            <person name="Boedeker C."/>
            <person name="Pinto D."/>
            <person name="Vollmers J."/>
            <person name="Rivas-Marin E."/>
            <person name="Kohn T."/>
            <person name="Peeters S.H."/>
            <person name="Heuer A."/>
            <person name="Rast P."/>
            <person name="Oberbeckmann S."/>
            <person name="Bunk B."/>
            <person name="Jeske O."/>
            <person name="Meyerdierks A."/>
            <person name="Storesund J.E."/>
            <person name="Kallscheuer N."/>
            <person name="Luecker S."/>
            <person name="Lage O.M."/>
            <person name="Pohl T."/>
            <person name="Merkel B.J."/>
            <person name="Hornburger P."/>
            <person name="Mueller R.-W."/>
            <person name="Bruemmer F."/>
            <person name="Labrenz M."/>
            <person name="Spormann A.M."/>
            <person name="Op Den Camp H."/>
            <person name="Overmann J."/>
            <person name="Amann R."/>
            <person name="Jetten M.S.M."/>
            <person name="Mascher T."/>
            <person name="Medema M.H."/>
            <person name="Devos D.P."/>
            <person name="Kaster A.-K."/>
            <person name="Ovreas L."/>
            <person name="Rohde M."/>
            <person name="Galperin M.Y."/>
            <person name="Jogler C."/>
        </authorList>
    </citation>
    <scope>NUCLEOTIDE SEQUENCE [LARGE SCALE GENOMIC DNA]</scope>
    <source>
        <strain evidence="5 6">KOR34</strain>
    </source>
</reference>
<evidence type="ECO:0000256" key="3">
    <source>
        <dbReference type="PROSITE-ProRule" id="PRU01282"/>
    </source>
</evidence>
<proteinExistence type="inferred from homology"/>
<gene>
    <name evidence="5" type="primary">arsC_2</name>
    <name evidence="5" type="ORF">KOR34_50400</name>
</gene>
<dbReference type="PROSITE" id="PS50943">
    <property type="entry name" value="HTH_CROC1"/>
    <property type="match status" value="1"/>
</dbReference>
<keyword evidence="6" id="KW-1185">Reference proteome</keyword>
<evidence type="ECO:0000313" key="6">
    <source>
        <dbReference type="Proteomes" id="UP000316714"/>
    </source>
</evidence>
<dbReference type="PANTHER" id="PTHR30041:SF4">
    <property type="entry name" value="ARSENATE REDUCTASE"/>
    <property type="match status" value="1"/>
</dbReference>
<comment type="caution">
    <text evidence="5">The sequence shown here is derived from an EMBL/GenBank/DDBJ whole genome shotgun (WGS) entry which is preliminary data.</text>
</comment>
<dbReference type="PROSITE" id="PS51353">
    <property type="entry name" value="ARSC"/>
    <property type="match status" value="1"/>
</dbReference>
<dbReference type="InterPro" id="IPR001387">
    <property type="entry name" value="Cro/C1-type_HTH"/>
</dbReference>
<dbReference type="InterPro" id="IPR006659">
    <property type="entry name" value="Arsenate_reductase"/>
</dbReference>
<dbReference type="PANTHER" id="PTHR30041">
    <property type="entry name" value="ARSENATE REDUCTASE"/>
    <property type="match status" value="1"/>
</dbReference>
<dbReference type="NCBIfam" id="TIGR00014">
    <property type="entry name" value="arsC"/>
    <property type="match status" value="1"/>
</dbReference>
<dbReference type="Pfam" id="PF03960">
    <property type="entry name" value="ArsC"/>
    <property type="match status" value="1"/>
</dbReference>
<accession>A0A5C5UVV3</accession>
<organism evidence="5 6">
    <name type="scientific">Posidoniimonas corsicana</name>
    <dbReference type="NCBI Taxonomy" id="1938618"/>
    <lineage>
        <taxon>Bacteria</taxon>
        <taxon>Pseudomonadati</taxon>
        <taxon>Planctomycetota</taxon>
        <taxon>Planctomycetia</taxon>
        <taxon>Pirellulales</taxon>
        <taxon>Lacipirellulaceae</taxon>
        <taxon>Posidoniimonas</taxon>
    </lineage>
</organism>
<dbReference type="AlphaFoldDB" id="A0A5C5UVV3"/>
<dbReference type="InterPro" id="IPR036249">
    <property type="entry name" value="Thioredoxin-like_sf"/>
</dbReference>
<dbReference type="SUPFAM" id="SSF52833">
    <property type="entry name" value="Thioredoxin-like"/>
    <property type="match status" value="1"/>
</dbReference>
<dbReference type="EMBL" id="SIHJ01000005">
    <property type="protein sequence ID" value="TWT30481.1"/>
    <property type="molecule type" value="Genomic_DNA"/>
</dbReference>
<dbReference type="GO" id="GO:0008794">
    <property type="term" value="F:arsenate reductase (glutaredoxin) activity"/>
    <property type="evidence" value="ECO:0007669"/>
    <property type="project" value="UniProtKB-EC"/>
</dbReference>
<evidence type="ECO:0000256" key="1">
    <source>
        <dbReference type="ARBA" id="ARBA00007198"/>
    </source>
</evidence>
<dbReference type="Proteomes" id="UP000316714">
    <property type="component" value="Unassembled WGS sequence"/>
</dbReference>
<keyword evidence="2 5" id="KW-0560">Oxidoreductase</keyword>
<dbReference type="InterPro" id="IPR006660">
    <property type="entry name" value="Arsenate_reductase-like"/>
</dbReference>
<sequence>MPDWNHPVPTTKIYHNPRCSKSRSALALLEERGAPFEVIRYLEDPPSAKELLQIARLLGIKPAELARKGEKLYKELGLADQQLTDKQWAAVLAEHPQLIERPIVVTGGRAAIGRPIENVEAILDR</sequence>
<protein>
    <submittedName>
        <fullName evidence="5">Arsenate reductase</fullName>
        <ecNumber evidence="5">1.20.4.1</ecNumber>
    </submittedName>
</protein>